<feature type="chain" id="PRO_5013358927" description="Imelysin-like domain-containing protein" evidence="3">
    <location>
        <begin position="23"/>
        <end position="366"/>
    </location>
</feature>
<dbReference type="InterPro" id="IPR038352">
    <property type="entry name" value="Imelysin_sf"/>
</dbReference>
<feature type="signal peptide" evidence="3">
    <location>
        <begin position="1"/>
        <end position="22"/>
    </location>
</feature>
<dbReference type="STRING" id="1895771.BGO89_05235"/>
<gene>
    <name evidence="5" type="ORF">BGO89_05235</name>
</gene>
<evidence type="ECO:0000313" key="6">
    <source>
        <dbReference type="Proteomes" id="UP000184233"/>
    </source>
</evidence>
<dbReference type="Proteomes" id="UP000184233">
    <property type="component" value="Unassembled WGS sequence"/>
</dbReference>
<comment type="caution">
    <text evidence="5">The sequence shown here is derived from an EMBL/GenBank/DDBJ whole genome shotgun (WGS) entry which is preliminary data.</text>
</comment>
<proteinExistence type="predicted"/>
<dbReference type="Gene3D" id="1.20.1420.20">
    <property type="entry name" value="M75 peptidase, HXXE motif"/>
    <property type="match status" value="1"/>
</dbReference>
<dbReference type="CDD" id="cd14659">
    <property type="entry name" value="Imelysin-like_IPPA"/>
    <property type="match status" value="1"/>
</dbReference>
<feature type="domain" description="Imelysin-like" evidence="4">
    <location>
        <begin position="44"/>
        <end position="342"/>
    </location>
</feature>
<dbReference type="EMBL" id="MKVH01000015">
    <property type="protein sequence ID" value="OJX58719.1"/>
    <property type="molecule type" value="Genomic_DNA"/>
</dbReference>
<dbReference type="Pfam" id="PF09375">
    <property type="entry name" value="Peptidase_M75"/>
    <property type="match status" value="1"/>
</dbReference>
<evidence type="ECO:0000256" key="2">
    <source>
        <dbReference type="ARBA" id="ARBA00022729"/>
    </source>
</evidence>
<evidence type="ECO:0000259" key="4">
    <source>
        <dbReference type="Pfam" id="PF09375"/>
    </source>
</evidence>
<evidence type="ECO:0000256" key="1">
    <source>
        <dbReference type="ARBA" id="ARBA00004196"/>
    </source>
</evidence>
<reference evidence="5 6" key="1">
    <citation type="submission" date="2016-09" db="EMBL/GenBank/DDBJ databases">
        <title>Genome-resolved meta-omics ties microbial dynamics to process performance in biotechnology for thiocyanate degradation.</title>
        <authorList>
            <person name="Kantor R.S."/>
            <person name="Huddy R.J."/>
            <person name="Iyer R."/>
            <person name="Thomas B.C."/>
            <person name="Brown C.T."/>
            <person name="Anantharaman K."/>
            <person name="Tringe S."/>
            <person name="Hettich R.L."/>
            <person name="Harrison S.T."/>
            <person name="Banfield J.F."/>
        </authorList>
    </citation>
    <scope>NUCLEOTIDE SEQUENCE [LARGE SCALE GENOMIC DNA]</scope>
    <source>
        <strain evidence="5">59-99</strain>
    </source>
</reference>
<protein>
    <recommendedName>
        <fullName evidence="4">Imelysin-like domain-containing protein</fullName>
    </recommendedName>
</protein>
<dbReference type="InterPro" id="IPR018976">
    <property type="entry name" value="Imelysin-like"/>
</dbReference>
<sequence>MMKRLALIVFASMALWSCGTSGGTAPDDTFDRSAMLRDMAEHWIVPSYAEASATAHAMFLAIDGFTADPRPQTLNDARQAWVTATDAWERIVLFDFGPAEGLYGDLTMNAGTFPASPTKIERFVTAGDTSMQNFDRDSRGYLAIDYLLYDGSDADIVARFSGPENANRRAYLRTVARTIDEQIATVSNAWNTSYVTTFVQHNGTDAGSSVSELVNSMAMSFEVLKNDKVGTPAGKRVGQSGPDPRRVEAYYSGRSVALMRRHFAAITATWGGISDNGGTTFKAFDDYLMTVTGGERLVTDTRAQIARVEELLTALPQDATLASLCASSDPRIETLHTELQKLTRFLKSEMASVLGVAITYSSGDGD</sequence>
<dbReference type="AlphaFoldDB" id="A0A1M3L199"/>
<accession>A0A1M3L199</accession>
<evidence type="ECO:0000313" key="5">
    <source>
        <dbReference type="EMBL" id="OJX58719.1"/>
    </source>
</evidence>
<keyword evidence="2 3" id="KW-0732">Signal</keyword>
<dbReference type="GO" id="GO:0030313">
    <property type="term" value="C:cell envelope"/>
    <property type="evidence" value="ECO:0007669"/>
    <property type="project" value="UniProtKB-SubCell"/>
</dbReference>
<evidence type="ECO:0000256" key="3">
    <source>
        <dbReference type="SAM" id="SignalP"/>
    </source>
</evidence>
<name>A0A1M3L199_9BACT</name>
<comment type="subcellular location">
    <subcellularLocation>
        <location evidence="1">Cell envelope</location>
    </subcellularLocation>
</comment>
<organism evidence="5 6">
    <name type="scientific">Candidatus Kapaibacterium thiocyanatum</name>
    <dbReference type="NCBI Taxonomy" id="1895771"/>
    <lineage>
        <taxon>Bacteria</taxon>
        <taxon>Pseudomonadati</taxon>
        <taxon>Candidatus Kapaibacteriota</taxon>
        <taxon>Candidatus Kapaibacteriia</taxon>
        <taxon>Candidatus Kapaibacteriales</taxon>
        <taxon>Candidatus Kapaibacteriaceae</taxon>
        <taxon>Candidatus Kapaibacterium</taxon>
    </lineage>
</organism>
<dbReference type="InterPro" id="IPR034984">
    <property type="entry name" value="Imelysin-like_IPPA"/>
</dbReference>